<dbReference type="OrthoDB" id="9790598at2"/>
<dbReference type="PANTHER" id="PTHR30074:SF6">
    <property type="entry name" value="FORMATE DEHYDROGENASE GAMMA SUBUNIT"/>
    <property type="match status" value="1"/>
</dbReference>
<evidence type="ECO:0000256" key="9">
    <source>
        <dbReference type="ARBA" id="ARBA00022982"/>
    </source>
</evidence>
<keyword evidence="5" id="KW-1003">Cell membrane</keyword>
<keyword evidence="14" id="KW-0732">Signal</keyword>
<dbReference type="GO" id="GO:0008863">
    <property type="term" value="F:formate dehydrogenase (NAD+) activity"/>
    <property type="evidence" value="ECO:0007669"/>
    <property type="project" value="InterPro"/>
</dbReference>
<gene>
    <name evidence="16" type="ORF">FNB15_20435</name>
</gene>
<dbReference type="GO" id="GO:0009055">
    <property type="term" value="F:electron transfer activity"/>
    <property type="evidence" value="ECO:0007669"/>
    <property type="project" value="InterPro"/>
</dbReference>
<feature type="transmembrane region" description="Helical" evidence="13">
    <location>
        <begin position="222"/>
        <end position="246"/>
    </location>
</feature>
<dbReference type="InterPro" id="IPR051817">
    <property type="entry name" value="FDH_cytochrome_b556_subunit"/>
</dbReference>
<dbReference type="Pfam" id="PF01292">
    <property type="entry name" value="Ni_hydr_CYTB"/>
    <property type="match status" value="1"/>
</dbReference>
<dbReference type="GO" id="GO:0022904">
    <property type="term" value="P:respiratory electron transport chain"/>
    <property type="evidence" value="ECO:0007669"/>
    <property type="project" value="InterPro"/>
</dbReference>
<dbReference type="EMBL" id="CP041636">
    <property type="protein sequence ID" value="QDO99860.1"/>
    <property type="molecule type" value="Genomic_DNA"/>
</dbReference>
<evidence type="ECO:0000256" key="7">
    <source>
        <dbReference type="ARBA" id="ARBA00022692"/>
    </source>
</evidence>
<keyword evidence="17" id="KW-1185">Reference proteome</keyword>
<dbReference type="PANTHER" id="PTHR30074">
    <property type="entry name" value="FORMATE DEHYDROGENASE, NITRATE-INDUCIBLE, CYTOCHROME B556 FDN SUBUNIT"/>
    <property type="match status" value="1"/>
</dbReference>
<sequence>MRNIWAALALGVLLSVGSIAPAAAQQATQQADEAALLQQLKGAPVAGRVSIPDAKSGVLIQPQGREWRQTLEGPVKSVGGWLLVLTVVALAAFLAIRGRIKVEHGMSGRTIERFKGVERFAHWLTAICFVILGISGLNISFGKTLLLPVIGPEAFTAFSAFGKLSHNFLSFPFVLGVFLMAVMWIAHNIPNAIDVEWIKQGGGIFKKGVHPPAGKFNAGQKLIFWSVVIGSLALAVSGYILMFPFYVTDIAGMQLAQLVHAIAGIVMVAVILGHIYIGTIGMEGAFDAMGTGQVDTNWAKEHHSLWARDVTTRGAGDD</sequence>
<dbReference type="SUPFAM" id="SSF81342">
    <property type="entry name" value="Transmembrane di-heme cytochromes"/>
    <property type="match status" value="1"/>
</dbReference>
<feature type="domain" description="Cytochrome b561 bacterial/Ni-hydrogenase" evidence="15">
    <location>
        <begin position="113"/>
        <end position="292"/>
    </location>
</feature>
<feature type="transmembrane region" description="Helical" evidence="13">
    <location>
        <begin position="120"/>
        <end position="139"/>
    </location>
</feature>
<dbReference type="InterPro" id="IPR011577">
    <property type="entry name" value="Cyt_b561_bac/Ni-Hgenase"/>
</dbReference>
<feature type="chain" id="PRO_5021803675" evidence="14">
    <location>
        <begin position="23"/>
        <end position="318"/>
    </location>
</feature>
<feature type="transmembrane region" description="Helical" evidence="13">
    <location>
        <begin position="258"/>
        <end position="277"/>
    </location>
</feature>
<dbReference type="GO" id="GO:0009326">
    <property type="term" value="C:formate dehydrogenase complex"/>
    <property type="evidence" value="ECO:0007669"/>
    <property type="project" value="InterPro"/>
</dbReference>
<comment type="similarity">
    <text evidence="3">Belongs to the formate dehydrogenase gamma subunit family.</text>
</comment>
<evidence type="ECO:0000259" key="15">
    <source>
        <dbReference type="Pfam" id="PF01292"/>
    </source>
</evidence>
<reference evidence="16 17" key="1">
    <citation type="submission" date="2019-07" db="EMBL/GenBank/DDBJ databases">
        <title>Genome sequencing for Ferrovibrio sp. K5.</title>
        <authorList>
            <person name="Park S.-J."/>
        </authorList>
    </citation>
    <scope>NUCLEOTIDE SEQUENCE [LARGE SCALE GENOMIC DNA]</scope>
    <source>
        <strain evidence="16 17">K5</strain>
    </source>
</reference>
<dbReference type="GO" id="GO:0005886">
    <property type="term" value="C:plasma membrane"/>
    <property type="evidence" value="ECO:0007669"/>
    <property type="project" value="UniProtKB-SubCell"/>
</dbReference>
<evidence type="ECO:0000256" key="6">
    <source>
        <dbReference type="ARBA" id="ARBA00022617"/>
    </source>
</evidence>
<evidence type="ECO:0000313" key="16">
    <source>
        <dbReference type="EMBL" id="QDO99860.1"/>
    </source>
</evidence>
<organism evidence="16 17">
    <name type="scientific">Ferrovibrio terrae</name>
    <dbReference type="NCBI Taxonomy" id="2594003"/>
    <lineage>
        <taxon>Bacteria</taxon>
        <taxon>Pseudomonadati</taxon>
        <taxon>Pseudomonadota</taxon>
        <taxon>Alphaproteobacteria</taxon>
        <taxon>Rhodospirillales</taxon>
        <taxon>Rhodospirillaceae</taxon>
        <taxon>Ferrovibrio</taxon>
    </lineage>
</organism>
<keyword evidence="8" id="KW-0479">Metal-binding</keyword>
<comment type="subcellular location">
    <subcellularLocation>
        <location evidence="2">Cell membrane</location>
        <topology evidence="2">Multi-pass membrane protein</topology>
    </subcellularLocation>
</comment>
<dbReference type="GO" id="GO:0036397">
    <property type="term" value="F:formate dehydrogenase (quinone) activity"/>
    <property type="evidence" value="ECO:0007669"/>
    <property type="project" value="TreeGrafter"/>
</dbReference>
<keyword evidence="4" id="KW-0813">Transport</keyword>
<dbReference type="AlphaFoldDB" id="A0A516H7X3"/>
<name>A0A516H7X3_9PROT</name>
<dbReference type="FunFam" id="1.20.950.20:FF:000002">
    <property type="entry name" value="Formate dehydrogenase cytochrome b556 subunit"/>
    <property type="match status" value="1"/>
</dbReference>
<evidence type="ECO:0000256" key="5">
    <source>
        <dbReference type="ARBA" id="ARBA00022475"/>
    </source>
</evidence>
<comment type="cofactor">
    <cofactor evidence="1">
        <name>heme</name>
        <dbReference type="ChEBI" id="CHEBI:30413"/>
    </cofactor>
</comment>
<keyword evidence="12 13" id="KW-0472">Membrane</keyword>
<dbReference type="GO" id="GO:0046872">
    <property type="term" value="F:metal ion binding"/>
    <property type="evidence" value="ECO:0007669"/>
    <property type="project" value="UniProtKB-KW"/>
</dbReference>
<feature type="transmembrane region" description="Helical" evidence="13">
    <location>
        <begin position="168"/>
        <end position="187"/>
    </location>
</feature>
<dbReference type="GO" id="GO:0009061">
    <property type="term" value="P:anaerobic respiration"/>
    <property type="evidence" value="ECO:0007669"/>
    <property type="project" value="TreeGrafter"/>
</dbReference>
<keyword evidence="10 13" id="KW-1133">Transmembrane helix</keyword>
<keyword evidence="11" id="KW-0408">Iron</keyword>
<dbReference type="Gene3D" id="1.20.950.20">
    <property type="entry name" value="Transmembrane di-heme cytochromes, Chain C"/>
    <property type="match status" value="1"/>
</dbReference>
<feature type="transmembrane region" description="Helical" evidence="13">
    <location>
        <begin position="78"/>
        <end position="100"/>
    </location>
</feature>
<dbReference type="NCBIfam" id="TIGR01583">
    <property type="entry name" value="formate-DH-gamm"/>
    <property type="match status" value="1"/>
</dbReference>
<evidence type="ECO:0000256" key="12">
    <source>
        <dbReference type="ARBA" id="ARBA00023136"/>
    </source>
</evidence>
<dbReference type="InterPro" id="IPR016174">
    <property type="entry name" value="Di-haem_cyt_TM"/>
</dbReference>
<keyword evidence="9" id="KW-0249">Electron transport</keyword>
<protein>
    <submittedName>
        <fullName evidence="16">Formate dehydrogenase subunit gamma</fullName>
    </submittedName>
</protein>
<evidence type="ECO:0000256" key="1">
    <source>
        <dbReference type="ARBA" id="ARBA00001971"/>
    </source>
</evidence>
<evidence type="ECO:0000256" key="13">
    <source>
        <dbReference type="SAM" id="Phobius"/>
    </source>
</evidence>
<dbReference type="KEGG" id="fer:FNB15_20435"/>
<evidence type="ECO:0000313" key="17">
    <source>
        <dbReference type="Proteomes" id="UP000317496"/>
    </source>
</evidence>
<feature type="signal peptide" evidence="14">
    <location>
        <begin position="1"/>
        <end position="22"/>
    </location>
</feature>
<evidence type="ECO:0000256" key="10">
    <source>
        <dbReference type="ARBA" id="ARBA00022989"/>
    </source>
</evidence>
<evidence type="ECO:0000256" key="4">
    <source>
        <dbReference type="ARBA" id="ARBA00022448"/>
    </source>
</evidence>
<keyword evidence="7 13" id="KW-0812">Transmembrane</keyword>
<dbReference type="GO" id="GO:0015944">
    <property type="term" value="P:formate oxidation"/>
    <property type="evidence" value="ECO:0007669"/>
    <property type="project" value="TreeGrafter"/>
</dbReference>
<evidence type="ECO:0000256" key="3">
    <source>
        <dbReference type="ARBA" id="ARBA00010747"/>
    </source>
</evidence>
<evidence type="ECO:0000256" key="2">
    <source>
        <dbReference type="ARBA" id="ARBA00004651"/>
    </source>
</evidence>
<keyword evidence="6" id="KW-0349">Heme</keyword>
<evidence type="ECO:0000256" key="8">
    <source>
        <dbReference type="ARBA" id="ARBA00022723"/>
    </source>
</evidence>
<evidence type="ECO:0000256" key="14">
    <source>
        <dbReference type="SAM" id="SignalP"/>
    </source>
</evidence>
<dbReference type="InterPro" id="IPR006471">
    <property type="entry name" value="Formate_DH_gsu"/>
</dbReference>
<dbReference type="Proteomes" id="UP000317496">
    <property type="component" value="Chromosome"/>
</dbReference>
<evidence type="ECO:0000256" key="11">
    <source>
        <dbReference type="ARBA" id="ARBA00023004"/>
    </source>
</evidence>
<accession>A0A516H7X3</accession>
<proteinExistence type="inferred from homology"/>